<proteinExistence type="predicted"/>
<accession>A0A0C3B7U5</accession>
<reference evidence="3" key="2">
    <citation type="submission" date="2015-01" db="EMBL/GenBank/DDBJ databases">
        <title>Evolutionary Origins and Diversification of the Mycorrhizal Mutualists.</title>
        <authorList>
            <consortium name="DOE Joint Genome Institute"/>
            <consortium name="Mycorrhizal Genomics Consortium"/>
            <person name="Kohler A."/>
            <person name="Kuo A."/>
            <person name="Nagy L.G."/>
            <person name="Floudas D."/>
            <person name="Copeland A."/>
            <person name="Barry K.W."/>
            <person name="Cichocki N."/>
            <person name="Veneault-Fourrey C."/>
            <person name="LaButti K."/>
            <person name="Lindquist E.A."/>
            <person name="Lipzen A."/>
            <person name="Lundell T."/>
            <person name="Morin E."/>
            <person name="Murat C."/>
            <person name="Riley R."/>
            <person name="Ohm R."/>
            <person name="Sun H."/>
            <person name="Tunlid A."/>
            <person name="Henrissat B."/>
            <person name="Grigoriev I.V."/>
            <person name="Hibbett D.S."/>
            <person name="Martin F."/>
        </authorList>
    </citation>
    <scope>NUCLEOTIDE SEQUENCE [LARGE SCALE GENOMIC DNA]</scope>
    <source>
        <strain evidence="3">MAFF 305830</strain>
    </source>
</reference>
<keyword evidence="3" id="KW-1185">Reference proteome</keyword>
<feature type="compositionally biased region" description="Basic and acidic residues" evidence="1">
    <location>
        <begin position="124"/>
        <end position="137"/>
    </location>
</feature>
<reference evidence="2 3" key="1">
    <citation type="submission" date="2014-04" db="EMBL/GenBank/DDBJ databases">
        <authorList>
            <consortium name="DOE Joint Genome Institute"/>
            <person name="Kuo A."/>
            <person name="Zuccaro A."/>
            <person name="Kohler A."/>
            <person name="Nagy L.G."/>
            <person name="Floudas D."/>
            <person name="Copeland A."/>
            <person name="Barry K.W."/>
            <person name="Cichocki N."/>
            <person name="Veneault-Fourrey C."/>
            <person name="LaButti K."/>
            <person name="Lindquist E.A."/>
            <person name="Lipzen A."/>
            <person name="Lundell T."/>
            <person name="Morin E."/>
            <person name="Murat C."/>
            <person name="Sun H."/>
            <person name="Tunlid A."/>
            <person name="Henrissat B."/>
            <person name="Grigoriev I.V."/>
            <person name="Hibbett D.S."/>
            <person name="Martin F."/>
            <person name="Nordberg H.P."/>
            <person name="Cantor M.N."/>
            <person name="Hua S.X."/>
        </authorList>
    </citation>
    <scope>NUCLEOTIDE SEQUENCE [LARGE SCALE GENOMIC DNA]</scope>
    <source>
        <strain evidence="2 3">MAFF 305830</strain>
    </source>
</reference>
<feature type="region of interest" description="Disordered" evidence="1">
    <location>
        <begin position="1"/>
        <end position="25"/>
    </location>
</feature>
<feature type="region of interest" description="Disordered" evidence="1">
    <location>
        <begin position="124"/>
        <end position="155"/>
    </location>
</feature>
<protein>
    <submittedName>
        <fullName evidence="2">Uncharacterized protein</fullName>
    </submittedName>
</protein>
<feature type="region of interest" description="Disordered" evidence="1">
    <location>
        <begin position="38"/>
        <end position="80"/>
    </location>
</feature>
<evidence type="ECO:0000313" key="3">
    <source>
        <dbReference type="Proteomes" id="UP000054097"/>
    </source>
</evidence>
<name>A0A0C3B7U5_SERVB</name>
<evidence type="ECO:0000313" key="2">
    <source>
        <dbReference type="EMBL" id="KIM27516.1"/>
    </source>
</evidence>
<feature type="compositionally biased region" description="Basic and acidic residues" evidence="1">
    <location>
        <begin position="38"/>
        <end position="70"/>
    </location>
</feature>
<dbReference type="HOGENOM" id="CLU_1533489_0_0_1"/>
<gene>
    <name evidence="2" type="ORF">M408DRAFT_166030</name>
</gene>
<evidence type="ECO:0000256" key="1">
    <source>
        <dbReference type="SAM" id="MobiDB-lite"/>
    </source>
</evidence>
<sequence length="175" mass="19541">MPLPITSSRASPFSSRAPSRAGTPINFKDVVEAVIERKVHEHEGDSEAHKSFAGDTAKEQPQTSRDEETMHGTVQADSTGVIHWTDRFELPISSPQTSPFASRSPSRAGRPISFKEVVEAVIERQKHEGDSKAHELSPVDLSTPMHEEPENDVPNTSEQMIEMSRENYFRFILCI</sequence>
<dbReference type="EMBL" id="KN824298">
    <property type="protein sequence ID" value="KIM27516.1"/>
    <property type="molecule type" value="Genomic_DNA"/>
</dbReference>
<feature type="compositionally biased region" description="Low complexity" evidence="1">
    <location>
        <begin position="7"/>
        <end position="21"/>
    </location>
</feature>
<organism evidence="2 3">
    <name type="scientific">Serendipita vermifera MAFF 305830</name>
    <dbReference type="NCBI Taxonomy" id="933852"/>
    <lineage>
        <taxon>Eukaryota</taxon>
        <taxon>Fungi</taxon>
        <taxon>Dikarya</taxon>
        <taxon>Basidiomycota</taxon>
        <taxon>Agaricomycotina</taxon>
        <taxon>Agaricomycetes</taxon>
        <taxon>Sebacinales</taxon>
        <taxon>Serendipitaceae</taxon>
        <taxon>Serendipita</taxon>
    </lineage>
</organism>
<dbReference type="Proteomes" id="UP000054097">
    <property type="component" value="Unassembled WGS sequence"/>
</dbReference>
<dbReference type="AlphaFoldDB" id="A0A0C3B7U5"/>